<dbReference type="InterPro" id="IPR050832">
    <property type="entry name" value="Bact_Acetyltransf"/>
</dbReference>
<evidence type="ECO:0000313" key="6">
    <source>
        <dbReference type="Proteomes" id="UP001157126"/>
    </source>
</evidence>
<dbReference type="Gene3D" id="3.40.630.30">
    <property type="match status" value="1"/>
</dbReference>
<dbReference type="InterPro" id="IPR000182">
    <property type="entry name" value="GNAT_dom"/>
</dbReference>
<dbReference type="SUPFAM" id="SSF55729">
    <property type="entry name" value="Acyl-CoA N-acyltransferases (Nat)"/>
    <property type="match status" value="1"/>
</dbReference>
<dbReference type="PROSITE" id="PS51186">
    <property type="entry name" value="GNAT"/>
    <property type="match status" value="1"/>
</dbReference>
<dbReference type="InterPro" id="IPR016181">
    <property type="entry name" value="Acyl_CoA_acyltransferase"/>
</dbReference>
<feature type="region of interest" description="Disordered" evidence="3">
    <location>
        <begin position="1"/>
        <end position="24"/>
    </location>
</feature>
<feature type="domain" description="N-acetyltransferase" evidence="4">
    <location>
        <begin position="26"/>
        <end position="171"/>
    </location>
</feature>
<dbReference type="PANTHER" id="PTHR43877">
    <property type="entry name" value="AMINOALKYLPHOSPHONATE N-ACETYLTRANSFERASE-RELATED-RELATED"/>
    <property type="match status" value="1"/>
</dbReference>
<dbReference type="Proteomes" id="UP001157126">
    <property type="component" value="Unassembled WGS sequence"/>
</dbReference>
<reference evidence="6" key="1">
    <citation type="journal article" date="2019" name="Int. J. Syst. Evol. Microbiol.">
        <title>The Global Catalogue of Microorganisms (GCM) 10K type strain sequencing project: providing services to taxonomists for standard genome sequencing and annotation.</title>
        <authorList>
            <consortium name="The Broad Institute Genomics Platform"/>
            <consortium name="The Broad Institute Genome Sequencing Center for Infectious Disease"/>
            <person name="Wu L."/>
            <person name="Ma J."/>
        </authorList>
    </citation>
    <scope>NUCLEOTIDE SEQUENCE [LARGE SCALE GENOMIC DNA]</scope>
    <source>
        <strain evidence="6">NBRC 113072</strain>
    </source>
</reference>
<evidence type="ECO:0000256" key="2">
    <source>
        <dbReference type="ARBA" id="ARBA00023315"/>
    </source>
</evidence>
<protein>
    <submittedName>
        <fullName evidence="5">GNAT family acetyltransferase</fullName>
    </submittedName>
</protein>
<organism evidence="5 6">
    <name type="scientific">Mobilicoccus caccae</name>
    <dbReference type="NCBI Taxonomy" id="1859295"/>
    <lineage>
        <taxon>Bacteria</taxon>
        <taxon>Bacillati</taxon>
        <taxon>Actinomycetota</taxon>
        <taxon>Actinomycetes</taxon>
        <taxon>Micrococcales</taxon>
        <taxon>Dermatophilaceae</taxon>
        <taxon>Mobilicoccus</taxon>
    </lineage>
</organism>
<evidence type="ECO:0000313" key="5">
    <source>
        <dbReference type="EMBL" id="GMA40884.1"/>
    </source>
</evidence>
<name>A0ABQ6ISH6_9MICO</name>
<dbReference type="RefSeq" id="WP_348536194.1">
    <property type="nucleotide sequence ID" value="NZ_BSUO01000001.1"/>
</dbReference>
<evidence type="ECO:0000259" key="4">
    <source>
        <dbReference type="PROSITE" id="PS51186"/>
    </source>
</evidence>
<dbReference type="Pfam" id="PF00583">
    <property type="entry name" value="Acetyltransf_1"/>
    <property type="match status" value="1"/>
</dbReference>
<evidence type="ECO:0000256" key="3">
    <source>
        <dbReference type="SAM" id="MobiDB-lite"/>
    </source>
</evidence>
<keyword evidence="2" id="KW-0012">Acyltransferase</keyword>
<evidence type="ECO:0000256" key="1">
    <source>
        <dbReference type="ARBA" id="ARBA00022679"/>
    </source>
</evidence>
<dbReference type="PANTHER" id="PTHR43877:SF2">
    <property type="entry name" value="AMINOALKYLPHOSPHONATE N-ACETYLTRANSFERASE-RELATED"/>
    <property type="match status" value="1"/>
</dbReference>
<keyword evidence="6" id="KW-1185">Reference proteome</keyword>
<dbReference type="CDD" id="cd04301">
    <property type="entry name" value="NAT_SF"/>
    <property type="match status" value="1"/>
</dbReference>
<sequence>MTSAADGQNADGQNADGQNADGQNTVTVREARIEDLEAVVDLLADDSIGAGREGGDLAPYAAAFARLTADPGEMLAVAELSGQVVGTLQLSIIPSLTRRGTTRAQIEGVRTLSSLRGRGIGETLFEWAFAQAKSRGASLVQLTSDTSRGNAHRFYEHLGFVASHTGFKKEL</sequence>
<comment type="caution">
    <text evidence="5">The sequence shown here is derived from an EMBL/GenBank/DDBJ whole genome shotgun (WGS) entry which is preliminary data.</text>
</comment>
<dbReference type="EMBL" id="BSUO01000001">
    <property type="protein sequence ID" value="GMA40884.1"/>
    <property type="molecule type" value="Genomic_DNA"/>
</dbReference>
<accession>A0ABQ6ISH6</accession>
<keyword evidence="1" id="KW-0808">Transferase</keyword>
<gene>
    <name evidence="5" type="ORF">GCM10025883_29290</name>
</gene>
<proteinExistence type="predicted"/>